<evidence type="ECO:0000256" key="4">
    <source>
        <dbReference type="ARBA" id="ARBA00023172"/>
    </source>
</evidence>
<reference evidence="10 11" key="2">
    <citation type="submission" date="2016-01" db="EMBL/GenBank/DDBJ databases">
        <title>Draft Genome Sequences of Seven Thermophilic Sporeformers Isolated from Foods.</title>
        <authorList>
            <person name="Berendsen E.M."/>
            <person name="Wells-Bennik M.H."/>
            <person name="Krawcyk A.O."/>
            <person name="De Jong A."/>
            <person name="Holsappel S."/>
            <person name="Eijlander R.T."/>
            <person name="Kuipers O.P."/>
        </authorList>
    </citation>
    <scope>NUCLEOTIDE SEQUENCE [LARGE SCALE GENOMIC DNA]</scope>
    <source>
        <strain evidence="8 10">B4109</strain>
        <strain evidence="9 11">B4114</strain>
    </source>
</reference>
<evidence type="ECO:0000313" key="10">
    <source>
        <dbReference type="Proteomes" id="UP000075424"/>
    </source>
</evidence>
<dbReference type="EMBL" id="LQYV01000029">
    <property type="protein sequence ID" value="KYD28466.1"/>
    <property type="molecule type" value="Genomic_DNA"/>
</dbReference>
<evidence type="ECO:0000313" key="7">
    <source>
        <dbReference type="EMBL" id="BAD18290.1"/>
    </source>
</evidence>
<dbReference type="RefSeq" id="WP_033017188.1">
    <property type="nucleotide sequence ID" value="NZ_JARMRZ010000172.1"/>
</dbReference>
<dbReference type="OrthoDB" id="4278026at2"/>
<dbReference type="InterPro" id="IPR001959">
    <property type="entry name" value="Transposase"/>
</dbReference>
<dbReference type="EMBL" id="AB126615">
    <property type="protein sequence ID" value="BAD18290.1"/>
    <property type="molecule type" value="Genomic_DNA"/>
</dbReference>
<gene>
    <name evidence="8" type="ORF">B4109_3057</name>
    <name evidence="9" type="ORF">B4114_2899</name>
    <name evidence="7" type="ORF">GSA09</name>
</gene>
<keyword evidence="2" id="KW-0815">Transposition</keyword>
<name>Q75TI8_GEOSE</name>
<evidence type="ECO:0000313" key="9">
    <source>
        <dbReference type="EMBL" id="KYD34696.1"/>
    </source>
</evidence>
<evidence type="ECO:0000259" key="5">
    <source>
        <dbReference type="Pfam" id="PF01385"/>
    </source>
</evidence>
<dbReference type="GO" id="GO:0032196">
    <property type="term" value="P:transposition"/>
    <property type="evidence" value="ECO:0007669"/>
    <property type="project" value="UniProtKB-KW"/>
</dbReference>
<protein>
    <submittedName>
        <fullName evidence="7">Transposase</fullName>
    </submittedName>
</protein>
<evidence type="ECO:0000256" key="3">
    <source>
        <dbReference type="ARBA" id="ARBA00023125"/>
    </source>
</evidence>
<dbReference type="EMBL" id="LQYY01000031">
    <property type="protein sequence ID" value="KYD34696.1"/>
    <property type="molecule type" value="Genomic_DNA"/>
</dbReference>
<evidence type="ECO:0000259" key="6">
    <source>
        <dbReference type="Pfam" id="PF07282"/>
    </source>
</evidence>
<dbReference type="Proteomes" id="UP000075424">
    <property type="component" value="Unassembled WGS sequence"/>
</dbReference>
<evidence type="ECO:0000256" key="1">
    <source>
        <dbReference type="ARBA" id="ARBA00008761"/>
    </source>
</evidence>
<evidence type="ECO:0000313" key="8">
    <source>
        <dbReference type="EMBL" id="KYD28466.1"/>
    </source>
</evidence>
<feature type="domain" description="Probable transposase IS891/IS1136/IS1341" evidence="5">
    <location>
        <begin position="168"/>
        <end position="287"/>
    </location>
</feature>
<dbReference type="GO" id="GO:0006310">
    <property type="term" value="P:DNA recombination"/>
    <property type="evidence" value="ECO:0007669"/>
    <property type="project" value="UniProtKB-KW"/>
</dbReference>
<dbReference type="InterPro" id="IPR010095">
    <property type="entry name" value="Cas12f1-like_TNB"/>
</dbReference>
<evidence type="ECO:0000313" key="11">
    <source>
        <dbReference type="Proteomes" id="UP000075517"/>
    </source>
</evidence>
<keyword evidence="4" id="KW-0233">DNA recombination</keyword>
<dbReference type="NCBIfam" id="TIGR01766">
    <property type="entry name" value="IS200/IS605 family accessory protein TnpB-like domain"/>
    <property type="match status" value="1"/>
</dbReference>
<dbReference type="Pfam" id="PF01385">
    <property type="entry name" value="OrfB_IS605"/>
    <property type="match status" value="1"/>
</dbReference>
<dbReference type="Proteomes" id="UP000075517">
    <property type="component" value="Unassembled WGS sequence"/>
</dbReference>
<dbReference type="Pfam" id="PF07282">
    <property type="entry name" value="Cas12f1-like_TNB"/>
    <property type="match status" value="1"/>
</dbReference>
<comment type="similarity">
    <text evidence="1">In the C-terminal section; belongs to the transposase 35 family.</text>
</comment>
<dbReference type="AlphaFoldDB" id="Q75TI8"/>
<evidence type="ECO:0000256" key="2">
    <source>
        <dbReference type="ARBA" id="ARBA00022578"/>
    </source>
</evidence>
<organism evidence="7">
    <name type="scientific">Geobacillus stearothermophilus</name>
    <name type="common">Bacillus stearothermophilus</name>
    <dbReference type="NCBI Taxonomy" id="1422"/>
    <lineage>
        <taxon>Bacteria</taxon>
        <taxon>Bacillati</taxon>
        <taxon>Bacillota</taxon>
        <taxon>Bacilli</taxon>
        <taxon>Bacillales</taxon>
        <taxon>Anoxybacillaceae</taxon>
        <taxon>Geobacillus</taxon>
    </lineage>
</organism>
<sequence>MYRTVKIPFQTSKKDIDRLFECNRISAQIWNDCLVIAKNYALKNNGKWINQTELQKQTKGKYPIHSQSIQAVCHKYLNARDSAKKAKQKGLDNKYPYKQKKYFNTKWANNGFIIHPNGTIELKMGRWERKNQPPIVVKIDKEQIPNGTVKEIELIFDAKHWKLMLCLSYENGEQPTTKKEGTIAAGDPGEIHAISAVSENGSSIIITGRKIRSIHRLRNKKIAELQKKMSKCKKGSRKWKKYNRAKQYILSKSEAQLKDCLHKTTKQLVDWCLEQNVKHFMIGDVEGVQRNKKKKRSKLVNQKLSNWCFGKLYDYLKYKLEAKGITFEKVDESYTTQTCPVCGKKKKPSSRNFICACGYSQHRDVHSACNILTKHLYGEFRPMKITNHKYLRIA</sequence>
<proteinExistence type="inferred from homology"/>
<accession>Q75TI8</accession>
<dbReference type="NCBIfam" id="NF040570">
    <property type="entry name" value="guided_TnpB"/>
    <property type="match status" value="1"/>
</dbReference>
<feature type="domain" description="Cas12f1-like TNB" evidence="6">
    <location>
        <begin position="309"/>
        <end position="371"/>
    </location>
</feature>
<dbReference type="GO" id="GO:0003677">
    <property type="term" value="F:DNA binding"/>
    <property type="evidence" value="ECO:0007669"/>
    <property type="project" value="UniProtKB-KW"/>
</dbReference>
<reference evidence="7" key="1">
    <citation type="journal article" date="2004" name="Extremophiles">
        <title>Genomic characterization of thermophilic Geobacillus species isolated from the deepest sea mud of the Mariana Trench.</title>
        <authorList>
            <person name="Takami H."/>
            <person name="Nishi S."/>
            <person name="Lu J."/>
            <person name="Shimamura S."/>
            <person name="Takaki Y."/>
        </authorList>
    </citation>
    <scope>NUCLEOTIDE SEQUENCE</scope>
    <source>
        <strain evidence="7">HTA462</strain>
    </source>
</reference>
<keyword evidence="3" id="KW-0238">DNA-binding</keyword>
<dbReference type="PATRIC" id="fig|1422.17.peg.2375"/>